<evidence type="ECO:0000313" key="2">
    <source>
        <dbReference type="EMBL" id="KKC35874.1"/>
    </source>
</evidence>
<dbReference type="Gene3D" id="2.30.30.40">
    <property type="entry name" value="SH3 Domains"/>
    <property type="match status" value="1"/>
</dbReference>
<reference evidence="2 3" key="1">
    <citation type="submission" date="2015-03" db="EMBL/GenBank/DDBJ databases">
        <authorList>
            <person name="Lepp D."/>
            <person name="Hassan Y.I."/>
            <person name="Li X.-Z."/>
            <person name="Zhou T."/>
        </authorList>
    </citation>
    <scope>NUCLEOTIDE SEQUENCE [LARGE SCALE GENOMIC DNA]</scope>
    <source>
        <strain evidence="2 3">E84</strain>
    </source>
</reference>
<name>A0A0F5Q780_9HYPH</name>
<dbReference type="Pfam" id="PF01584">
    <property type="entry name" value="CheW"/>
    <property type="match status" value="1"/>
</dbReference>
<feature type="domain" description="CheW-like" evidence="1">
    <location>
        <begin position="29"/>
        <end position="168"/>
    </location>
</feature>
<dbReference type="GO" id="GO:0005829">
    <property type="term" value="C:cytosol"/>
    <property type="evidence" value="ECO:0007669"/>
    <property type="project" value="TreeGrafter"/>
</dbReference>
<organism evidence="2 3">
    <name type="scientific">Devosia epidermidihirudinis</name>
    <dbReference type="NCBI Taxonomy" id="1293439"/>
    <lineage>
        <taxon>Bacteria</taxon>
        <taxon>Pseudomonadati</taxon>
        <taxon>Pseudomonadota</taxon>
        <taxon>Alphaproteobacteria</taxon>
        <taxon>Hyphomicrobiales</taxon>
        <taxon>Devosiaceae</taxon>
        <taxon>Devosia</taxon>
    </lineage>
</organism>
<dbReference type="InterPro" id="IPR039315">
    <property type="entry name" value="CheW"/>
</dbReference>
<comment type="caution">
    <text evidence="2">The sequence shown here is derived from an EMBL/GenBank/DDBJ whole genome shotgun (WGS) entry which is preliminary data.</text>
</comment>
<dbReference type="EMBL" id="LANJ01000044">
    <property type="protein sequence ID" value="KKC35874.1"/>
    <property type="molecule type" value="Genomic_DNA"/>
</dbReference>
<dbReference type="SMART" id="SM00260">
    <property type="entry name" value="CheW"/>
    <property type="match status" value="1"/>
</dbReference>
<dbReference type="PANTHER" id="PTHR22617:SF23">
    <property type="entry name" value="CHEMOTAXIS PROTEIN CHEW"/>
    <property type="match status" value="1"/>
</dbReference>
<dbReference type="GO" id="GO:0007165">
    <property type="term" value="P:signal transduction"/>
    <property type="evidence" value="ECO:0007669"/>
    <property type="project" value="InterPro"/>
</dbReference>
<dbReference type="PROSITE" id="PS50851">
    <property type="entry name" value="CHEW"/>
    <property type="match status" value="1"/>
</dbReference>
<dbReference type="InterPro" id="IPR036061">
    <property type="entry name" value="CheW-like_dom_sf"/>
</dbReference>
<gene>
    <name evidence="2" type="ORF">WH87_14995</name>
</gene>
<dbReference type="Proteomes" id="UP000033411">
    <property type="component" value="Unassembled WGS sequence"/>
</dbReference>
<dbReference type="STRING" id="1293439.WH87_14995"/>
<dbReference type="Gene3D" id="2.40.50.180">
    <property type="entry name" value="CheA-289, Domain 4"/>
    <property type="match status" value="1"/>
</dbReference>
<dbReference type="PATRIC" id="fig|1293439.3.peg.3054"/>
<dbReference type="AlphaFoldDB" id="A0A0F5Q780"/>
<dbReference type="InterPro" id="IPR002545">
    <property type="entry name" value="CheW-lke_dom"/>
</dbReference>
<sequence>MGGRKAEDMEALSLRDDLGDNSAVAAHNTLQLIAFSIGDQTYGVEITTVREIRAWNGATPLPNTREFVRGVINLRGTIVPIFDLRARFGDGKTSPTKNHVVVVMSVGDKWVGILVDAVSDILTVSRDDIHTVPEGNSIDTELLNGIVTHDSRMVGLIDLHAVVSGARVEV</sequence>
<proteinExistence type="predicted"/>
<protein>
    <submittedName>
        <fullName evidence="2">Chemotaxis protein CheW</fullName>
    </submittedName>
</protein>
<dbReference type="GO" id="GO:0006935">
    <property type="term" value="P:chemotaxis"/>
    <property type="evidence" value="ECO:0007669"/>
    <property type="project" value="InterPro"/>
</dbReference>
<dbReference type="SUPFAM" id="SSF50341">
    <property type="entry name" value="CheW-like"/>
    <property type="match status" value="1"/>
</dbReference>
<evidence type="ECO:0000313" key="3">
    <source>
        <dbReference type="Proteomes" id="UP000033411"/>
    </source>
</evidence>
<evidence type="ECO:0000259" key="1">
    <source>
        <dbReference type="PROSITE" id="PS50851"/>
    </source>
</evidence>
<keyword evidence="3" id="KW-1185">Reference proteome</keyword>
<accession>A0A0F5Q780</accession>
<dbReference type="PANTHER" id="PTHR22617">
    <property type="entry name" value="CHEMOTAXIS SENSOR HISTIDINE KINASE-RELATED"/>
    <property type="match status" value="1"/>
</dbReference>